<dbReference type="PROSITE" id="PS00078">
    <property type="entry name" value="COX2"/>
    <property type="match status" value="1"/>
</dbReference>
<dbReference type="Gene3D" id="2.60.40.420">
    <property type="entry name" value="Cupredoxins - blue copper proteins"/>
    <property type="match status" value="1"/>
</dbReference>
<dbReference type="PROSITE" id="PS50857">
    <property type="entry name" value="COX2_CUA"/>
    <property type="match status" value="1"/>
</dbReference>
<evidence type="ECO:0000256" key="6">
    <source>
        <dbReference type="ARBA" id="ARBA00022692"/>
    </source>
</evidence>
<evidence type="ECO:0000256" key="12">
    <source>
        <dbReference type="ARBA" id="ARBA00023008"/>
    </source>
</evidence>
<dbReference type="PANTHER" id="PTHR22888:SF9">
    <property type="entry name" value="CYTOCHROME C OXIDASE SUBUNIT 2"/>
    <property type="match status" value="1"/>
</dbReference>
<keyword evidence="6 15" id="KW-0812">Transmembrane</keyword>
<feature type="transmembrane region" description="Helical" evidence="16">
    <location>
        <begin position="50"/>
        <end position="71"/>
    </location>
</feature>
<dbReference type="InterPro" id="IPR001505">
    <property type="entry name" value="Copper_CuA"/>
</dbReference>
<evidence type="ECO:0000256" key="14">
    <source>
        <dbReference type="ARBA" id="ARBA00049512"/>
    </source>
</evidence>
<gene>
    <name evidence="19" type="primary">CO2</name>
</gene>
<evidence type="ECO:0000256" key="3">
    <source>
        <dbReference type="ARBA" id="ARBA00015946"/>
    </source>
</evidence>
<keyword evidence="15 19" id="KW-0496">Mitochondrion</keyword>
<evidence type="ECO:0000256" key="13">
    <source>
        <dbReference type="ARBA" id="ARBA00023136"/>
    </source>
</evidence>
<keyword evidence="7 15" id="KW-0479">Metal-binding</keyword>
<comment type="similarity">
    <text evidence="2 15">Belongs to the cytochrome c oxidase subunit 2 family.</text>
</comment>
<dbReference type="Pfam" id="PF02790">
    <property type="entry name" value="COX2_TM"/>
    <property type="match status" value="1"/>
</dbReference>
<keyword evidence="5 15" id="KW-0679">Respiratory chain</keyword>
<dbReference type="PANTHER" id="PTHR22888">
    <property type="entry name" value="CYTOCHROME C OXIDASE, SUBUNIT II"/>
    <property type="match status" value="1"/>
</dbReference>
<evidence type="ECO:0000256" key="15">
    <source>
        <dbReference type="RuleBase" id="RU000457"/>
    </source>
</evidence>
<dbReference type="InterPro" id="IPR002429">
    <property type="entry name" value="CcO_II-like_C"/>
</dbReference>
<keyword evidence="10 15" id="KW-0249">Electron transport</keyword>
<reference evidence="19" key="1">
    <citation type="submission" date="2021-07" db="EMBL/GenBank/DDBJ databases">
        <title>Comparative characterization of mitogenomes from five orders of elasmobranch parasites indicate that total evidence analysis is superior to single genes for cestodes (Cestoda: Tapeworms).</title>
        <authorList>
            <person name="Trevisan B."/>
            <person name="Jacob Machado D."/>
            <person name="Galafasse Lahr D."/>
            <person name="Portella de Luna Marques F."/>
        </authorList>
    </citation>
    <scope>NUCLEOTIDE SEQUENCE</scope>
</reference>
<dbReference type="GO" id="GO:0005743">
    <property type="term" value="C:mitochondrial inner membrane"/>
    <property type="evidence" value="ECO:0007669"/>
    <property type="project" value="UniProtKB-SubCell"/>
</dbReference>
<evidence type="ECO:0000256" key="11">
    <source>
        <dbReference type="ARBA" id="ARBA00022989"/>
    </source>
</evidence>
<sequence length="189" mass="21424">MNFSIIYYDIICYVIAICVFVLCFVYFLLFWNYSSGGSVNFGADNQPLELIWTIIPTFIILILCSLNVNFITGGLDCLSDTTVKIIGRQWYWSYEYPNASYDSFVCKDGFQVDKPLRLIYGVPYHLIVTSSDVIHSFAVPALNLKMDAIPGRLNHLFFCPSYFGVFTGYCSELCGAGHSYMPIVIEVVK</sequence>
<evidence type="ECO:0000256" key="7">
    <source>
        <dbReference type="ARBA" id="ARBA00022723"/>
    </source>
</evidence>
<evidence type="ECO:0000256" key="8">
    <source>
        <dbReference type="ARBA" id="ARBA00022842"/>
    </source>
</evidence>
<dbReference type="Pfam" id="PF00116">
    <property type="entry name" value="COX2"/>
    <property type="match status" value="1"/>
</dbReference>
<evidence type="ECO:0000259" key="18">
    <source>
        <dbReference type="PROSITE" id="PS50999"/>
    </source>
</evidence>
<comment type="cofactor">
    <cofactor evidence="15">
        <name>Cu cation</name>
        <dbReference type="ChEBI" id="CHEBI:23378"/>
    </cofactor>
    <text evidence="15">Binds a copper A center.</text>
</comment>
<dbReference type="Gene3D" id="1.10.287.90">
    <property type="match status" value="1"/>
</dbReference>
<keyword evidence="15" id="KW-0999">Mitochondrion inner membrane</keyword>
<evidence type="ECO:0000256" key="16">
    <source>
        <dbReference type="SAM" id="Phobius"/>
    </source>
</evidence>
<protein>
    <recommendedName>
        <fullName evidence="3 15">Cytochrome c oxidase subunit 2</fullName>
    </recommendedName>
</protein>
<organism evidence="19">
    <name type="scientific">Rhinebothrium megacanthophallus</name>
    <dbReference type="NCBI Taxonomy" id="595946"/>
    <lineage>
        <taxon>Eukaryota</taxon>
        <taxon>Metazoa</taxon>
        <taxon>Spiralia</taxon>
        <taxon>Lophotrochozoa</taxon>
        <taxon>Platyhelminthes</taxon>
        <taxon>Cestoda</taxon>
        <taxon>Eucestoda</taxon>
        <taxon>Rhinebothriidea</taxon>
        <taxon>Rhinebothrium</taxon>
    </lineage>
</organism>
<dbReference type="InterPro" id="IPR011759">
    <property type="entry name" value="Cyt_c_oxidase_su2_TM_dom"/>
</dbReference>
<evidence type="ECO:0000256" key="2">
    <source>
        <dbReference type="ARBA" id="ARBA00007866"/>
    </source>
</evidence>
<evidence type="ECO:0000256" key="9">
    <source>
        <dbReference type="ARBA" id="ARBA00022967"/>
    </source>
</evidence>
<accession>A0A8K1SWL2</accession>
<geneLocation type="mitochondrion" evidence="19"/>
<feature type="domain" description="Cytochrome oxidase subunit II transmembrane region profile" evidence="18">
    <location>
        <begin position="1"/>
        <end position="78"/>
    </location>
</feature>
<dbReference type="InterPro" id="IPR036257">
    <property type="entry name" value="Cyt_c_oxidase_su2_TM_sf"/>
</dbReference>
<comment type="catalytic activity">
    <reaction evidence="14">
        <text>4 Fe(II)-[cytochrome c] + O2 + 8 H(+)(in) = 4 Fe(III)-[cytochrome c] + 2 H2O + 4 H(+)(out)</text>
        <dbReference type="Rhea" id="RHEA:11436"/>
        <dbReference type="Rhea" id="RHEA-COMP:10350"/>
        <dbReference type="Rhea" id="RHEA-COMP:14399"/>
        <dbReference type="ChEBI" id="CHEBI:15377"/>
        <dbReference type="ChEBI" id="CHEBI:15378"/>
        <dbReference type="ChEBI" id="CHEBI:15379"/>
        <dbReference type="ChEBI" id="CHEBI:29033"/>
        <dbReference type="ChEBI" id="CHEBI:29034"/>
        <dbReference type="EC" id="7.1.1.9"/>
    </reaction>
    <physiologicalReaction direction="left-to-right" evidence="14">
        <dbReference type="Rhea" id="RHEA:11437"/>
    </physiologicalReaction>
</comment>
<comment type="subcellular location">
    <subcellularLocation>
        <location evidence="1">Membrane</location>
        <topology evidence="1">Multi-pass membrane protein</topology>
    </subcellularLocation>
    <subcellularLocation>
        <location evidence="15">Mitochondrion inner membrane</location>
        <topology evidence="15">Multi-pass membrane protein</topology>
    </subcellularLocation>
</comment>
<evidence type="ECO:0000259" key="17">
    <source>
        <dbReference type="PROSITE" id="PS50857"/>
    </source>
</evidence>
<feature type="transmembrane region" description="Helical" evidence="16">
    <location>
        <begin position="7"/>
        <end position="30"/>
    </location>
</feature>
<dbReference type="PRINTS" id="PR01166">
    <property type="entry name" value="CYCOXIDASEII"/>
</dbReference>
<keyword evidence="11 16" id="KW-1133">Transmembrane helix</keyword>
<dbReference type="GO" id="GO:0042773">
    <property type="term" value="P:ATP synthesis coupled electron transport"/>
    <property type="evidence" value="ECO:0007669"/>
    <property type="project" value="TreeGrafter"/>
</dbReference>
<dbReference type="SUPFAM" id="SSF49503">
    <property type="entry name" value="Cupredoxins"/>
    <property type="match status" value="1"/>
</dbReference>
<comment type="function">
    <text evidence="15">Component of the cytochrome c oxidase, the last enzyme in the mitochondrial electron transport chain which drives oxidative phosphorylation. The respiratory chain contains 3 multisubunit complexes succinate dehydrogenase (complex II, CII), ubiquinol-cytochrome c oxidoreductase (cytochrome b-c1 complex, complex III, CIII) and cytochrome c oxidase (complex IV, CIV), that cooperate to transfer electrons derived from NADH and succinate to molecular oxygen, creating an electrochemical gradient over the inner membrane that drives transmembrane transport and the ATP synthase. Cytochrome c oxidase is the component of the respiratory chain that catalyzes the reduction of oxygen to water. Electrons originating from reduced cytochrome c in the intermembrane space (IMS) are transferred via the dinuclear copper A center (CU(A)) of subunit 2 and heme A of subunit 1 to the active site in subunit 1, a binuclear center (BNC) formed by heme A3 and copper B (CU(B)). The BNC reduces molecular oxygen to 2 water molecules using 4 electrons from cytochrome c in the IMS and 4 protons from the mitochondrial matrix.</text>
</comment>
<keyword evidence="12 15" id="KW-0186">Copper</keyword>
<evidence type="ECO:0000313" key="19">
    <source>
        <dbReference type="EMBL" id="UFQ88360.1"/>
    </source>
</evidence>
<keyword evidence="4 15" id="KW-0813">Transport</keyword>
<feature type="domain" description="Cytochrome oxidase subunit II copper A binding" evidence="17">
    <location>
        <begin position="78"/>
        <end position="189"/>
    </location>
</feature>
<keyword evidence="9" id="KW-1278">Translocase</keyword>
<keyword evidence="8" id="KW-0460">Magnesium</keyword>
<dbReference type="InterPro" id="IPR008972">
    <property type="entry name" value="Cupredoxin"/>
</dbReference>
<evidence type="ECO:0000256" key="4">
    <source>
        <dbReference type="ARBA" id="ARBA00022448"/>
    </source>
</evidence>
<dbReference type="InterPro" id="IPR045187">
    <property type="entry name" value="CcO_II"/>
</dbReference>
<evidence type="ECO:0000256" key="5">
    <source>
        <dbReference type="ARBA" id="ARBA00022660"/>
    </source>
</evidence>
<dbReference type="GO" id="GO:0005507">
    <property type="term" value="F:copper ion binding"/>
    <property type="evidence" value="ECO:0007669"/>
    <property type="project" value="InterPro"/>
</dbReference>
<proteinExistence type="inferred from homology"/>
<keyword evidence="13 15" id="KW-0472">Membrane</keyword>
<evidence type="ECO:0000256" key="10">
    <source>
        <dbReference type="ARBA" id="ARBA00022982"/>
    </source>
</evidence>
<dbReference type="PROSITE" id="PS50999">
    <property type="entry name" value="COX2_TM"/>
    <property type="match status" value="1"/>
</dbReference>
<dbReference type="GO" id="GO:0004129">
    <property type="term" value="F:cytochrome-c oxidase activity"/>
    <property type="evidence" value="ECO:0007669"/>
    <property type="project" value="UniProtKB-EC"/>
</dbReference>
<evidence type="ECO:0000256" key="1">
    <source>
        <dbReference type="ARBA" id="ARBA00004141"/>
    </source>
</evidence>
<dbReference type="AlphaFoldDB" id="A0A8K1SWL2"/>
<dbReference type="EMBL" id="MZ594574">
    <property type="protein sequence ID" value="UFQ88360.1"/>
    <property type="molecule type" value="Genomic_DNA"/>
</dbReference>
<dbReference type="SUPFAM" id="SSF81464">
    <property type="entry name" value="Cytochrome c oxidase subunit II-like, transmembrane region"/>
    <property type="match status" value="1"/>
</dbReference>
<name>A0A8K1SWL2_9CEST</name>